<proteinExistence type="predicted"/>
<evidence type="ECO:0000313" key="1">
    <source>
        <dbReference type="EMBL" id="RCX19164.1"/>
    </source>
</evidence>
<dbReference type="EMBL" id="QPJW01000005">
    <property type="protein sequence ID" value="RCX19164.1"/>
    <property type="molecule type" value="Genomic_DNA"/>
</dbReference>
<dbReference type="AlphaFoldDB" id="A0A369BHK7"/>
<gene>
    <name evidence="1" type="ORF">DFP94_105181</name>
</gene>
<keyword evidence="2" id="KW-1185">Reference proteome</keyword>
<accession>A0A369BHK7</accession>
<evidence type="ECO:0000313" key="2">
    <source>
        <dbReference type="Proteomes" id="UP000253090"/>
    </source>
</evidence>
<sequence>MEKAEKYILAQEDMDKMQYSVGEWGDMSELMMGGMGGSSLNVNVFGDNLEQIKPVSDQVLKWV</sequence>
<dbReference type="RefSeq" id="WP_342768252.1">
    <property type="nucleotide sequence ID" value="NZ_QPJW01000005.1"/>
</dbReference>
<comment type="caution">
    <text evidence="1">The sequence shown here is derived from an EMBL/GenBank/DDBJ whole genome shotgun (WGS) entry which is preliminary data.</text>
</comment>
<dbReference type="Proteomes" id="UP000253090">
    <property type="component" value="Unassembled WGS sequence"/>
</dbReference>
<name>A0A369BHK7_9BACL</name>
<protein>
    <submittedName>
        <fullName evidence="1">Uncharacterized protein</fullName>
    </submittedName>
</protein>
<reference evidence="1 2" key="1">
    <citation type="submission" date="2018-07" db="EMBL/GenBank/DDBJ databases">
        <title>Genomic Encyclopedia of Type Strains, Phase III (KMG-III): the genomes of soil and plant-associated and newly described type strains.</title>
        <authorList>
            <person name="Whitman W."/>
        </authorList>
    </citation>
    <scope>NUCLEOTIDE SEQUENCE [LARGE SCALE GENOMIC DNA]</scope>
    <source>
        <strain evidence="1 2">CECT 8333</strain>
    </source>
</reference>
<organism evidence="1 2">
    <name type="scientific">Fontibacillus phaseoli</name>
    <dbReference type="NCBI Taxonomy" id="1416533"/>
    <lineage>
        <taxon>Bacteria</taxon>
        <taxon>Bacillati</taxon>
        <taxon>Bacillota</taxon>
        <taxon>Bacilli</taxon>
        <taxon>Bacillales</taxon>
        <taxon>Paenibacillaceae</taxon>
        <taxon>Fontibacillus</taxon>
    </lineage>
</organism>